<dbReference type="AlphaFoldDB" id="V9Z7E3"/>
<protein>
    <submittedName>
        <fullName evidence="1">Uncharacterized protein</fullName>
    </submittedName>
</protein>
<dbReference type="RefSeq" id="WP_024126681.1">
    <property type="nucleotide sequence ID" value="NC_023284.1"/>
</dbReference>
<evidence type="ECO:0000313" key="1">
    <source>
        <dbReference type="EMBL" id="AHE39301.1"/>
    </source>
</evidence>
<keyword evidence="1" id="KW-0614">Plasmid</keyword>
<name>V9Z7E3_9ACTN</name>
<accession>V9Z7E3</accession>
<dbReference type="SUPFAM" id="SSF56349">
    <property type="entry name" value="DNA breaking-rejoining enzymes"/>
    <property type="match status" value="1"/>
</dbReference>
<dbReference type="InterPro" id="IPR011010">
    <property type="entry name" value="DNA_brk_join_enz"/>
</dbReference>
<sequence>MANEGGSARSCEMCLNWLVLRWTRTCHGCRAWKRTYPERGVCPRCRHEAHLNTDGLCKPCLQAIRAVDDAEWALGGAGARPRDLQLIVGTWHDYATQARKLVRRTDGGRRVSQAWRLKLKQEQAPTGVAAVLEPGFRRQLALFTVPRTLTDATVRAIIGRPLSGWDRARSVLVEMAAEHGMSQGWHYLVAEMVRLALAVREAEGADRLPEPMLRDLPTHRDAVRLVLLRADLLEAAPEPMRFSRANQPARTPYITDPVPIPPRAPRQCRDCHGWMPVGRRAGFRCSPCRHWRERHPRGRCVRCRREDLPLRAHRCRTCHPYRLLDEARPVTSRGTQLEITLPAGVGGPVLPVPVDAPPAADADETPAGWTARGQEALFTMRRDWSPVLARLRRRPRADLPLTERARLLVEEYLQLRADQQAPDYRKNIHTLTILMYWLGAEAAVLERDVHDLAQLDPNLAAKPVCQFLRARGLLVDDPDLHQDADLVWIEAALDALPQPVASEVRAWVDVLRSQGRREGEFRSWDGIRRYLTYVQPVLTDWTASGVVTLREITQQQVEDAVNDLSGHARRQLAIVLRSLFRSLKRQRVVFRDPARNLPVGDLKGMPRSVPSDLLAGLLDHAATPLGRLTVALAAVHAVSGHDIRAIRTADVDLARGTVEIRRGLLRHTLYLEQFTHRLAAEWLTYRHRRWPASTNPHLLVSQKTALDPDQPAVNIGTLRGVLPKGVTLDGLRQDRILNEAIECGDPLKLMRLFGITEKTAMHYVGTAHPERTAKLPR</sequence>
<dbReference type="EMBL" id="KF602049">
    <property type="protein sequence ID" value="AHE39301.1"/>
    <property type="molecule type" value="Genomic_DNA"/>
</dbReference>
<dbReference type="GO" id="GO:0003677">
    <property type="term" value="F:DNA binding"/>
    <property type="evidence" value="ECO:0007669"/>
    <property type="project" value="InterPro"/>
</dbReference>
<gene>
    <name evidence="1" type="ORF">pFRL4_68</name>
</gene>
<reference evidence="1" key="1">
    <citation type="submission" date="2013-09" db="EMBL/GenBank/DDBJ databases">
        <title>Complete nucleotide sequence of Streptomyces linear plasmid pFRL4.</title>
        <authorList>
            <person name="Chen Z."/>
            <person name="Fang P."/>
            <person name="Qin Z."/>
        </authorList>
    </citation>
    <scope>NUCLEOTIDE SEQUENCE</scope>
    <source>
        <plasmid evidence="1">pFRL4</plasmid>
    </source>
</reference>
<organism evidence="1">
    <name type="scientific">Streptomyces sp. F2</name>
    <dbReference type="NCBI Taxonomy" id="317660"/>
    <lineage>
        <taxon>Bacteria</taxon>
        <taxon>Bacillati</taxon>
        <taxon>Actinomycetota</taxon>
        <taxon>Actinomycetes</taxon>
        <taxon>Kitasatosporales</taxon>
        <taxon>Streptomycetaceae</taxon>
        <taxon>Streptomyces</taxon>
    </lineage>
</organism>
<proteinExistence type="predicted"/>
<geneLocation type="plasmid" evidence="1">
    <name>pFRL4</name>
</geneLocation>